<dbReference type="SUPFAM" id="SSF47203">
    <property type="entry name" value="Acyl-CoA dehydrogenase C-terminal domain-like"/>
    <property type="match status" value="1"/>
</dbReference>
<feature type="domain" description="Acyl-CoA dehydrogenase C-terminal" evidence="4">
    <location>
        <begin position="239"/>
        <end position="368"/>
    </location>
</feature>
<dbReference type="InterPro" id="IPR046373">
    <property type="entry name" value="Acyl-CoA_Oxase/DH_mid-dom_sf"/>
</dbReference>
<gene>
    <name evidence="5" type="ORF">MMF94_12360</name>
</gene>
<dbReference type="RefSeq" id="WP_241036506.1">
    <property type="nucleotide sequence ID" value="NZ_BAAAJF010000002.1"/>
</dbReference>
<evidence type="ECO:0000259" key="4">
    <source>
        <dbReference type="Pfam" id="PF08028"/>
    </source>
</evidence>
<evidence type="ECO:0000313" key="6">
    <source>
        <dbReference type="Proteomes" id="UP001299970"/>
    </source>
</evidence>
<dbReference type="InterPro" id="IPR037069">
    <property type="entry name" value="AcylCoA_DH/ox_N_sf"/>
</dbReference>
<evidence type="ECO:0000313" key="5">
    <source>
        <dbReference type="EMBL" id="MCH6166476.1"/>
    </source>
</evidence>
<dbReference type="SUPFAM" id="SSF56645">
    <property type="entry name" value="Acyl-CoA dehydrogenase NM domain-like"/>
    <property type="match status" value="1"/>
</dbReference>
<evidence type="ECO:0000256" key="2">
    <source>
        <dbReference type="ARBA" id="ARBA00049661"/>
    </source>
</evidence>
<organism evidence="5 6">
    <name type="scientific">Pseudonocardia alaniniphila</name>
    <dbReference type="NCBI Taxonomy" id="75291"/>
    <lineage>
        <taxon>Bacteria</taxon>
        <taxon>Bacillati</taxon>
        <taxon>Actinomycetota</taxon>
        <taxon>Actinomycetes</taxon>
        <taxon>Pseudonocardiales</taxon>
        <taxon>Pseudonocardiaceae</taxon>
        <taxon>Pseudonocardia</taxon>
    </lineage>
</organism>
<comment type="caution">
    <text evidence="5">The sequence shown here is derived from an EMBL/GenBank/DDBJ whole genome shotgun (WGS) entry which is preliminary data.</text>
</comment>
<dbReference type="PANTHER" id="PTHR48083">
    <property type="entry name" value="MEDIUM-CHAIN SPECIFIC ACYL-COA DEHYDROGENASE, MITOCHONDRIAL-RELATED"/>
    <property type="match status" value="1"/>
</dbReference>
<keyword evidence="6" id="KW-1185">Reference proteome</keyword>
<protein>
    <submittedName>
        <fullName evidence="5">Acyl-CoA dehydrogenase family protein</fullName>
    </submittedName>
</protein>
<dbReference type="InterPro" id="IPR013786">
    <property type="entry name" value="AcylCoA_DH/ox_N"/>
</dbReference>
<evidence type="ECO:0000256" key="1">
    <source>
        <dbReference type="ARBA" id="ARBA00023002"/>
    </source>
</evidence>
<reference evidence="5 6" key="1">
    <citation type="submission" date="2022-03" db="EMBL/GenBank/DDBJ databases">
        <title>Pseudonocardia alaer sp. nov., a novel actinomycete isolated from reed forest soil.</title>
        <authorList>
            <person name="Wang L."/>
        </authorList>
    </citation>
    <scope>NUCLEOTIDE SEQUENCE [LARGE SCALE GENOMIC DNA]</scope>
    <source>
        <strain evidence="5 6">Y-16303</strain>
    </source>
</reference>
<dbReference type="Gene3D" id="2.40.110.10">
    <property type="entry name" value="Butyryl-CoA Dehydrogenase, subunit A, domain 2"/>
    <property type="match status" value="1"/>
</dbReference>
<proteinExistence type="inferred from homology"/>
<dbReference type="Gene3D" id="1.20.140.10">
    <property type="entry name" value="Butyryl-CoA Dehydrogenase, subunit A, domain 3"/>
    <property type="match status" value="1"/>
</dbReference>
<dbReference type="PANTHER" id="PTHR48083:SF5">
    <property type="entry name" value="NRGC PROTEIN"/>
    <property type="match status" value="1"/>
</dbReference>
<dbReference type="Proteomes" id="UP001299970">
    <property type="component" value="Unassembled WGS sequence"/>
</dbReference>
<dbReference type="Gene3D" id="1.10.540.10">
    <property type="entry name" value="Acyl-CoA dehydrogenase/oxidase, N-terminal domain"/>
    <property type="match status" value="1"/>
</dbReference>
<feature type="domain" description="Acyl-CoA dehydrogenase/oxidase N-terminal" evidence="3">
    <location>
        <begin position="33"/>
        <end position="103"/>
    </location>
</feature>
<dbReference type="InterPro" id="IPR013107">
    <property type="entry name" value="Acyl-CoA_DH_C"/>
</dbReference>
<dbReference type="InterPro" id="IPR050741">
    <property type="entry name" value="Acyl-CoA_dehydrogenase"/>
</dbReference>
<evidence type="ECO:0000259" key="3">
    <source>
        <dbReference type="Pfam" id="PF02771"/>
    </source>
</evidence>
<keyword evidence="1" id="KW-0560">Oxidoreductase</keyword>
<dbReference type="EMBL" id="JAKXMK010000009">
    <property type="protein sequence ID" value="MCH6166476.1"/>
    <property type="molecule type" value="Genomic_DNA"/>
</dbReference>
<name>A0ABS9TDV1_9PSEU</name>
<dbReference type="Pfam" id="PF02771">
    <property type="entry name" value="Acyl-CoA_dh_N"/>
    <property type="match status" value="1"/>
</dbReference>
<dbReference type="InterPro" id="IPR036250">
    <property type="entry name" value="AcylCo_DH-like_C"/>
</dbReference>
<dbReference type="InterPro" id="IPR009100">
    <property type="entry name" value="AcylCoA_DH/oxidase_NM_dom_sf"/>
</dbReference>
<accession>A0ABS9TDV1</accession>
<dbReference type="PIRSF" id="PIRSF016578">
    <property type="entry name" value="HsaA"/>
    <property type="match status" value="1"/>
</dbReference>
<comment type="similarity">
    <text evidence="2">Belongs to the HpaH/HsaA monooxygenase family.</text>
</comment>
<sequence>MTHTLVPATEADGRTAALLAAVRLQRPAFEGAALRAEEERTLPEDIVTMMRDLGLFWLKTPTELGGSELDPISFCDVLEEIAYYDASAGWAAMIGNGTTGCIAAWLADEGIAEIFTDDPLPIMAGQFTPRGSAIADGDGFRVSGRWSFSSGILHSSWLVGGCRIDGTDELVLAVVPKSEATVHDTWHVAGLQGTGSHDFSLTDVHVPAARICRWFGAAPKRGGLLFRQPQLLFLANELSPVAVGIARRAVDDMYEMAAATARGPRGSVLADRLAFQKDISVAESRVRAMQLLYRDAVAQGWEIARTGADASDVLVSRLRAQHTLIVEECLDVVSRIFRYGGGRALSLKNPMQRHLRNLTAAMQHVYISDENYEVAGRARIAEVAAGRP</sequence>
<dbReference type="Pfam" id="PF08028">
    <property type="entry name" value="Acyl-CoA_dh_2"/>
    <property type="match status" value="1"/>
</dbReference>